<feature type="compositionally biased region" description="Basic and acidic residues" evidence="1">
    <location>
        <begin position="22"/>
        <end position="32"/>
    </location>
</feature>
<organism evidence="2 3">
    <name type="scientific">Paenimyroides tangerinum</name>
    <dbReference type="NCBI Taxonomy" id="2488728"/>
    <lineage>
        <taxon>Bacteria</taxon>
        <taxon>Pseudomonadati</taxon>
        <taxon>Bacteroidota</taxon>
        <taxon>Flavobacteriia</taxon>
        <taxon>Flavobacteriales</taxon>
        <taxon>Flavobacteriaceae</taxon>
        <taxon>Paenimyroides</taxon>
    </lineage>
</organism>
<feature type="region of interest" description="Disordered" evidence="1">
    <location>
        <begin position="20"/>
        <end position="62"/>
    </location>
</feature>
<feature type="compositionally biased region" description="Basic residues" evidence="1">
    <location>
        <begin position="33"/>
        <end position="61"/>
    </location>
</feature>
<evidence type="ECO:0000256" key="1">
    <source>
        <dbReference type="SAM" id="MobiDB-lite"/>
    </source>
</evidence>
<dbReference type="EMBL" id="RQVQ01000011">
    <property type="protein sequence ID" value="RRJ91247.1"/>
    <property type="molecule type" value="Genomic_DNA"/>
</dbReference>
<dbReference type="OrthoDB" id="1376384at2"/>
<reference evidence="2 3" key="1">
    <citation type="submission" date="2018-11" db="EMBL/GenBank/DDBJ databases">
        <title>Flavobacterium sp. nov., YIM 102701-2 draft genome.</title>
        <authorList>
            <person name="Li G."/>
            <person name="Jiang Y."/>
        </authorList>
    </citation>
    <scope>NUCLEOTIDE SEQUENCE [LARGE SCALE GENOMIC DNA]</scope>
    <source>
        <strain evidence="2 3">YIM 102701-2</strain>
    </source>
</reference>
<comment type="caution">
    <text evidence="2">The sequence shown here is derived from an EMBL/GenBank/DDBJ whole genome shotgun (WGS) entry which is preliminary data.</text>
</comment>
<evidence type="ECO:0000313" key="2">
    <source>
        <dbReference type="EMBL" id="RRJ91247.1"/>
    </source>
</evidence>
<accession>A0A3P3WA86</accession>
<evidence type="ECO:0000313" key="3">
    <source>
        <dbReference type="Proteomes" id="UP000275719"/>
    </source>
</evidence>
<sequence>MKSLITIAFLTIATIVNAQPGRHRDNERDHDRKPKRGHNHHSKHKKNDYKKGRKYDKKHNHRDCDYRVERELNRYDFLNLSRDQRSRLQVSLNFMITNNYNQRAYERRLKSDLYNILNRNQYRNWENRAYNNTGNTFIFNFNS</sequence>
<gene>
    <name evidence="2" type="ORF">EG240_06130</name>
</gene>
<dbReference type="AlphaFoldDB" id="A0A3P3WA86"/>
<protein>
    <submittedName>
        <fullName evidence="2">Uncharacterized protein</fullName>
    </submittedName>
</protein>
<proteinExistence type="predicted"/>
<keyword evidence="3" id="KW-1185">Reference proteome</keyword>
<dbReference type="Proteomes" id="UP000275719">
    <property type="component" value="Unassembled WGS sequence"/>
</dbReference>
<name>A0A3P3WA86_9FLAO</name>
<dbReference type="RefSeq" id="WP_125018515.1">
    <property type="nucleotide sequence ID" value="NZ_RQVQ01000011.1"/>
</dbReference>